<dbReference type="EMBL" id="JMSE01001513">
    <property type="protein sequence ID" value="KDN60429.1"/>
    <property type="molecule type" value="Genomic_DNA"/>
</dbReference>
<accession>A0A066WYC2</accession>
<keyword evidence="2" id="KW-0812">Transmembrane</keyword>
<feature type="region of interest" description="Disordered" evidence="1">
    <location>
        <begin position="150"/>
        <end position="193"/>
    </location>
</feature>
<dbReference type="OrthoDB" id="4851131at2759"/>
<dbReference type="Proteomes" id="UP000027238">
    <property type="component" value="Unassembled WGS sequence"/>
</dbReference>
<keyword evidence="2" id="KW-0472">Membrane</keyword>
<comment type="caution">
    <text evidence="3">The sequence shown here is derived from an EMBL/GenBank/DDBJ whole genome shotgun (WGS) entry which is preliminary data.</text>
</comment>
<protein>
    <submittedName>
        <fullName evidence="3">Uncharacterized protein</fullName>
    </submittedName>
</protein>
<keyword evidence="4" id="KW-1185">Reference proteome</keyword>
<keyword evidence="2" id="KW-1133">Transmembrane helix</keyword>
<gene>
    <name evidence="3" type="ORF">CSUB01_00535</name>
</gene>
<feature type="transmembrane region" description="Helical" evidence="2">
    <location>
        <begin position="116"/>
        <end position="137"/>
    </location>
</feature>
<reference evidence="4" key="1">
    <citation type="journal article" date="2014" name="Genome Announc.">
        <title>Draft genome sequence of Colletotrichum sublineola, a destructive pathogen of cultivated sorghum.</title>
        <authorList>
            <person name="Baroncelli R."/>
            <person name="Sanz-Martin J.M."/>
            <person name="Rech G.E."/>
            <person name="Sukno S.A."/>
            <person name="Thon M.R."/>
        </authorList>
    </citation>
    <scope>NUCLEOTIDE SEQUENCE [LARGE SCALE GENOMIC DNA]</scope>
    <source>
        <strain evidence="4">TX430BB</strain>
    </source>
</reference>
<dbReference type="OMA" id="ANFRTWP"/>
<evidence type="ECO:0000256" key="2">
    <source>
        <dbReference type="SAM" id="Phobius"/>
    </source>
</evidence>
<sequence length="243" mass="25741">MQWHMSNAVFRPHESGVSFQTGGPVISRVSRVKTATVTITATNTSQTAILNSASSVSLSTVDTPTPTASSMFSATSTSIATTVTATTPSTAEITVQPTSTDTTPTAPQVSVPVNTLVAIIGGTIGGILFLVFLIAVAQAFMRRRHIIEQETQSPGGASNTLEKGSTPGGQRQYHVNDGNIDIPHPSPSARSELSIAQRDQAAYIVSAANFRTWPAVQELHPRQVIAELPSESHARHSLYDHRG</sequence>
<organism evidence="3 4">
    <name type="scientific">Colletotrichum sublineola</name>
    <name type="common">Sorghum anthracnose fungus</name>
    <dbReference type="NCBI Taxonomy" id="1173701"/>
    <lineage>
        <taxon>Eukaryota</taxon>
        <taxon>Fungi</taxon>
        <taxon>Dikarya</taxon>
        <taxon>Ascomycota</taxon>
        <taxon>Pezizomycotina</taxon>
        <taxon>Sordariomycetes</taxon>
        <taxon>Hypocreomycetidae</taxon>
        <taxon>Glomerellales</taxon>
        <taxon>Glomerellaceae</taxon>
        <taxon>Colletotrichum</taxon>
        <taxon>Colletotrichum graminicola species complex</taxon>
    </lineage>
</organism>
<dbReference type="HOGENOM" id="CLU_1156300_0_0_1"/>
<dbReference type="AlphaFoldDB" id="A0A066WYC2"/>
<evidence type="ECO:0000313" key="3">
    <source>
        <dbReference type="EMBL" id="KDN60429.1"/>
    </source>
</evidence>
<feature type="compositionally biased region" description="Polar residues" evidence="1">
    <location>
        <begin position="150"/>
        <end position="163"/>
    </location>
</feature>
<dbReference type="eggNOG" id="ENOG502T6ZN">
    <property type="taxonomic scope" value="Eukaryota"/>
</dbReference>
<name>A0A066WYC2_COLSU</name>
<evidence type="ECO:0000256" key="1">
    <source>
        <dbReference type="SAM" id="MobiDB-lite"/>
    </source>
</evidence>
<evidence type="ECO:0000313" key="4">
    <source>
        <dbReference type="Proteomes" id="UP000027238"/>
    </source>
</evidence>
<proteinExistence type="predicted"/>